<keyword evidence="5" id="KW-0732">Signal</keyword>
<feature type="domain" description="SRCR" evidence="14">
    <location>
        <begin position="11"/>
        <end position="111"/>
    </location>
</feature>
<comment type="function">
    <text evidence="9">Promotes integrin-mediated cell adhesion. May stimulate host defense against viruses and tumor cells.</text>
</comment>
<evidence type="ECO:0000259" key="13">
    <source>
        <dbReference type="PROSITE" id="PS50097"/>
    </source>
</evidence>
<keyword evidence="8" id="KW-0325">Glycoprotein</keyword>
<keyword evidence="3" id="KW-0964">Secreted</keyword>
<feature type="region of interest" description="Disordered" evidence="12">
    <location>
        <begin position="578"/>
        <end position="598"/>
    </location>
</feature>
<dbReference type="SMART" id="SM00202">
    <property type="entry name" value="SR"/>
    <property type="match status" value="1"/>
</dbReference>
<evidence type="ECO:0000256" key="2">
    <source>
        <dbReference type="ARBA" id="ARBA00019410"/>
    </source>
</evidence>
<gene>
    <name evidence="16" type="primary">LOC103214037</name>
</gene>
<evidence type="ECO:0000256" key="4">
    <source>
        <dbReference type="ARBA" id="ARBA00022530"/>
    </source>
</evidence>
<dbReference type="Pfam" id="PF07707">
    <property type="entry name" value="BACK"/>
    <property type="match status" value="1"/>
</dbReference>
<dbReference type="Gene3D" id="3.10.250.10">
    <property type="entry name" value="SRCR-like domain"/>
    <property type="match status" value="1"/>
</dbReference>
<dbReference type="InterPro" id="IPR011705">
    <property type="entry name" value="BACK"/>
</dbReference>
<dbReference type="FunFam" id="3.10.250.10:FF:000001">
    <property type="entry name" value="Lysyl oxidase 4 isoform X1"/>
    <property type="match status" value="1"/>
</dbReference>
<evidence type="ECO:0000256" key="7">
    <source>
        <dbReference type="ARBA" id="ARBA00023157"/>
    </source>
</evidence>
<dbReference type="RefSeq" id="XP_007958025.1">
    <property type="nucleotide sequence ID" value="XM_007959834.1"/>
</dbReference>
<keyword evidence="4" id="KW-0272">Extracellular matrix</keyword>
<dbReference type="PROSITE" id="PS50287">
    <property type="entry name" value="SRCR_2"/>
    <property type="match status" value="1"/>
</dbReference>
<feature type="disulfide bond" evidence="11">
    <location>
        <begin position="49"/>
        <end position="110"/>
    </location>
</feature>
<dbReference type="OrthoDB" id="25028at2759"/>
<keyword evidence="7 11" id="KW-1015">Disulfide bond</keyword>
<dbReference type="Gene3D" id="3.30.710.10">
    <property type="entry name" value="Potassium Channel Kv1.1, Chain A"/>
    <property type="match status" value="1"/>
</dbReference>
<evidence type="ECO:0000256" key="8">
    <source>
        <dbReference type="ARBA" id="ARBA00023180"/>
    </source>
</evidence>
<dbReference type="PANTHER" id="PTHR24410">
    <property type="entry name" value="HL07962P-RELATED"/>
    <property type="match status" value="1"/>
</dbReference>
<dbReference type="SMART" id="SM00875">
    <property type="entry name" value="BACK"/>
    <property type="match status" value="1"/>
</dbReference>
<evidence type="ECO:0000256" key="11">
    <source>
        <dbReference type="PROSITE-ProRule" id="PRU00196"/>
    </source>
</evidence>
<dbReference type="GeneID" id="103214037"/>
<evidence type="ECO:0000313" key="16">
    <source>
        <dbReference type="RefSeq" id="XP_007958025.1"/>
    </source>
</evidence>
<dbReference type="GO" id="GO:0005615">
    <property type="term" value="C:extracellular space"/>
    <property type="evidence" value="ECO:0007669"/>
    <property type="project" value="TreeGrafter"/>
</dbReference>
<evidence type="ECO:0000256" key="5">
    <source>
        <dbReference type="ARBA" id="ARBA00022729"/>
    </source>
</evidence>
<evidence type="ECO:0000256" key="1">
    <source>
        <dbReference type="ARBA" id="ARBA00004498"/>
    </source>
</evidence>
<evidence type="ECO:0000259" key="14">
    <source>
        <dbReference type="PROSITE" id="PS50287"/>
    </source>
</evidence>
<dbReference type="InterPro" id="IPR011333">
    <property type="entry name" value="SKP1/BTB/POZ_sf"/>
</dbReference>
<dbReference type="InterPro" id="IPR051481">
    <property type="entry name" value="BTB-POZ/Galectin-3-binding"/>
</dbReference>
<dbReference type="SUPFAM" id="SSF56487">
    <property type="entry name" value="SRCR-like"/>
    <property type="match status" value="1"/>
</dbReference>
<accession>A0A8B7BCY2</accession>
<dbReference type="PROSITE" id="PS50097">
    <property type="entry name" value="BTB"/>
    <property type="match status" value="1"/>
</dbReference>
<dbReference type="InterPro" id="IPR036772">
    <property type="entry name" value="SRCR-like_dom_sf"/>
</dbReference>
<reference evidence="16" key="1">
    <citation type="submission" date="2025-08" db="UniProtKB">
        <authorList>
            <consortium name="RefSeq"/>
        </authorList>
    </citation>
    <scope>IDENTIFICATION</scope>
</reference>
<evidence type="ECO:0000313" key="15">
    <source>
        <dbReference type="Proteomes" id="UP000694850"/>
    </source>
</evidence>
<protein>
    <recommendedName>
        <fullName evidence="2">Galectin-3-binding protein</fullName>
    </recommendedName>
    <alternativeName>
        <fullName evidence="10">Lectin galactoside-binding soluble 3-binding protein</fullName>
    </alternativeName>
</protein>
<dbReference type="Pfam" id="PF00530">
    <property type="entry name" value="SRCR"/>
    <property type="match status" value="1"/>
</dbReference>
<dbReference type="SUPFAM" id="SSF54695">
    <property type="entry name" value="POZ domain"/>
    <property type="match status" value="1"/>
</dbReference>
<comment type="subcellular location">
    <subcellularLocation>
        <location evidence="1">Secreted</location>
        <location evidence="1">Extracellular space</location>
        <location evidence="1">Extracellular matrix</location>
    </subcellularLocation>
</comment>
<evidence type="ECO:0000256" key="6">
    <source>
        <dbReference type="ARBA" id="ARBA00022889"/>
    </source>
</evidence>
<proteinExistence type="predicted"/>
<evidence type="ECO:0000256" key="3">
    <source>
        <dbReference type="ARBA" id="ARBA00022525"/>
    </source>
</evidence>
<feature type="disulfide bond" evidence="11">
    <location>
        <begin position="80"/>
        <end position="90"/>
    </location>
</feature>
<dbReference type="Proteomes" id="UP000694850">
    <property type="component" value="Unplaced"/>
</dbReference>
<dbReference type="PANTHER" id="PTHR24410:SF16">
    <property type="entry name" value="GALECTIN-3-BINDING PROTEIN"/>
    <property type="match status" value="1"/>
</dbReference>
<dbReference type="GO" id="GO:0031012">
    <property type="term" value="C:extracellular matrix"/>
    <property type="evidence" value="ECO:0007669"/>
    <property type="project" value="TreeGrafter"/>
</dbReference>
<feature type="disulfide bond" evidence="11">
    <location>
        <begin position="36"/>
        <end position="100"/>
    </location>
</feature>
<dbReference type="PROSITE" id="PS00420">
    <property type="entry name" value="SRCR_1"/>
    <property type="match status" value="1"/>
</dbReference>
<dbReference type="Gene3D" id="1.25.40.420">
    <property type="match status" value="1"/>
</dbReference>
<evidence type="ECO:0000256" key="12">
    <source>
        <dbReference type="SAM" id="MobiDB-lite"/>
    </source>
</evidence>
<evidence type="ECO:0000256" key="9">
    <source>
        <dbReference type="ARBA" id="ARBA00024860"/>
    </source>
</evidence>
<dbReference type="PRINTS" id="PR00258">
    <property type="entry name" value="SPERACTRCPTR"/>
</dbReference>
<dbReference type="InterPro" id="IPR001190">
    <property type="entry name" value="SRCR"/>
</dbReference>
<dbReference type="AlphaFoldDB" id="A0A8B7BCY2"/>
<organism evidence="15 16">
    <name type="scientific">Orycteropus afer afer</name>
    <dbReference type="NCBI Taxonomy" id="1230840"/>
    <lineage>
        <taxon>Eukaryota</taxon>
        <taxon>Metazoa</taxon>
        <taxon>Chordata</taxon>
        <taxon>Craniata</taxon>
        <taxon>Vertebrata</taxon>
        <taxon>Euteleostomi</taxon>
        <taxon>Mammalia</taxon>
        <taxon>Eutheria</taxon>
        <taxon>Afrotheria</taxon>
        <taxon>Tubulidentata</taxon>
        <taxon>Orycteropodidae</taxon>
        <taxon>Orycteropus</taxon>
    </lineage>
</organism>
<dbReference type="GO" id="GO:0007155">
    <property type="term" value="P:cell adhesion"/>
    <property type="evidence" value="ECO:0007669"/>
    <property type="project" value="UniProtKB-KW"/>
</dbReference>
<evidence type="ECO:0000256" key="10">
    <source>
        <dbReference type="ARBA" id="ARBA00031798"/>
    </source>
</evidence>
<dbReference type="CTD" id="3959"/>
<dbReference type="InterPro" id="IPR000210">
    <property type="entry name" value="BTB/POZ_dom"/>
</dbReference>
<dbReference type="GO" id="GO:0016020">
    <property type="term" value="C:membrane"/>
    <property type="evidence" value="ECO:0007669"/>
    <property type="project" value="InterPro"/>
</dbReference>
<keyword evidence="15" id="KW-1185">Reference proteome</keyword>
<name>A0A8B7BCY2_ORYAF</name>
<keyword evidence="6" id="KW-0130">Cell adhesion</keyword>
<feature type="domain" description="BTB" evidence="13">
    <location>
        <begin position="143"/>
        <end position="211"/>
    </location>
</feature>
<sequence length="598" mass="64100">MAAAGLEDGDMRLADGGAANRGRVEIFYGGRWGTVCHDKWDLTDADVVCRALGFKKAVQALGGAAFGPGVGPIMLDDVECTGAEQSLAQCQSLGWLLSNCLHKEDASVVCSNETRDDPVAHTLDLSSELPQALAALFTNQVGCDLSVQVQAGDEEALTVCVHRMILSTNPEAQALLREPGHSITMEVDAECVPVVMDFIRYLYSRRLDVPLSSVKCFHQLASTHGAERLQEYCARLFAVVLPQDASFRTALDLHAYALATRDPTLEALCVRFLAWNFEALTRAAAWPSVEPALLRALLARSELAVSSELALLQALQAWGADNRGAGALMAGLLEEVRFPMILPADLSRLQLNASQFGAHRELLQKKTSEALQFHTAPRQQLARQGANLARDAYRPRLYTAPAWGASMPAGPQNSRLADPSAGGALSSSYGAGAAYPLGSADQGYYPSRAFTTPQHPSFLFRATRLSWSLFYLPTVQSCRSRGLTCSAGELPALGLTRSGRSDPAVGYENKALMLCSNSLVGAVTDFTGQKAPIPGARRAPGPGDASVFPCPRGYFSSFHAVIRPFYLTNSSGVHQIANATERSPLPPGKAKRVPQTPS</sequence>